<dbReference type="Proteomes" id="UP000736335">
    <property type="component" value="Unassembled WGS sequence"/>
</dbReference>
<proteinExistence type="predicted"/>
<feature type="region of interest" description="Disordered" evidence="1">
    <location>
        <begin position="1"/>
        <end position="26"/>
    </location>
</feature>
<dbReference type="OrthoDB" id="3199698at2759"/>
<sequence>PCDINGDPLPPDTPPPPLVQPPPTDWSPFESRVEFELAELLFTQTEMSNTQFNHLMELWAADAARDGRGPPFGGSREFRAIIDSIEGGAEWKRFEVKYGGELPDGEVPSWMTQPLEVYYRDPKTVLHNILKNRTFDGEFNYAPYREYKNLKRHWSEFMSGNWAWDQADQIAKDSNTHGSMFVPIISGSDGTVASAGTGNTVYHPVYMSAGNISNRFRRSNKDAVVPIAFLAIPQTDHEHEDTLEFRKFRRQVFHTSLEVIYEPLRQGMTTPEVIQCPDGHYRKAIYGLGPYIADYPEQVALAGVVSGWCPKCSGKPPDLDAESIPRTKEWTQFLIEHFDHDTIWSEYGIISYVTPFTHNFPRADIYELLSPDLLHQIIKGVFKDHLVLWVEKYLTAVHGRKGARQRLSDIDRRIALCPPYPGLRRFKTGRNFKQWTGNDSKALMKVYLSAIEGHVHPEVVSVFSAYLDFCYLVRRSRIDEDHLSAIENALNRFHEHRTIFQKHGIVENFSLPRQHSMVHYIESIALFGAPNGLCSSITETRHISAVKKPWRRSSRFNALAQVLVTNQRLEKISACRQDFTRRGMLSGNPYAEVRRELSRVPALDLEDLQAIDPPTGILNHVILAKSKARKVPSNFTDLGLRVNYDLIALVQHFLYDQLNPDSDIPGCDVEPALLPNPDSTVAVFPSAIATFFAPSDVSGTCGMYRQRIRATPLWRRGDIPAPRYDTVLVSTGNETDSFLGTHVARVKLFFSFNHDAIEYPCALVEWFERVADTPEEETGMWLVRPEFTPNDTRHASVIHLDAVLRGIHLLPYFGDHFVPGELHYSTTLDNFRYFYVNKYIDYHAFETVV</sequence>
<evidence type="ECO:0000256" key="1">
    <source>
        <dbReference type="SAM" id="MobiDB-lite"/>
    </source>
</evidence>
<evidence type="ECO:0000313" key="2">
    <source>
        <dbReference type="EMBL" id="KAF9791139.1"/>
    </source>
</evidence>
<dbReference type="InterPro" id="IPR041078">
    <property type="entry name" value="Plavaka"/>
</dbReference>
<dbReference type="Pfam" id="PF18759">
    <property type="entry name" value="Plavaka"/>
    <property type="match status" value="1"/>
</dbReference>
<reference evidence="2" key="2">
    <citation type="submission" date="2020-11" db="EMBL/GenBank/DDBJ databases">
        <authorList>
            <consortium name="DOE Joint Genome Institute"/>
            <person name="Kuo A."/>
            <person name="Miyauchi S."/>
            <person name="Kiss E."/>
            <person name="Drula E."/>
            <person name="Kohler A."/>
            <person name="Sanchez-Garcia M."/>
            <person name="Andreopoulos B."/>
            <person name="Barry K.W."/>
            <person name="Bonito G."/>
            <person name="Buee M."/>
            <person name="Carver A."/>
            <person name="Chen C."/>
            <person name="Cichocki N."/>
            <person name="Clum A."/>
            <person name="Culley D."/>
            <person name="Crous P.W."/>
            <person name="Fauchery L."/>
            <person name="Girlanda M."/>
            <person name="Hayes R."/>
            <person name="Keri Z."/>
            <person name="Labutti K."/>
            <person name="Lipzen A."/>
            <person name="Lombard V."/>
            <person name="Magnuson J."/>
            <person name="Maillard F."/>
            <person name="Morin E."/>
            <person name="Murat C."/>
            <person name="Nolan M."/>
            <person name="Ohm R."/>
            <person name="Pangilinan J."/>
            <person name="Pereira M."/>
            <person name="Perotto S."/>
            <person name="Peter M."/>
            <person name="Riley R."/>
            <person name="Sitrit Y."/>
            <person name="Stielow B."/>
            <person name="Szollosi G."/>
            <person name="Zifcakova L."/>
            <person name="Stursova M."/>
            <person name="Spatafora J.W."/>
            <person name="Tedersoo L."/>
            <person name="Vaario L.-M."/>
            <person name="Yamada A."/>
            <person name="Yan M."/>
            <person name="Wang P."/>
            <person name="Xu J."/>
            <person name="Bruns T."/>
            <person name="Baldrian P."/>
            <person name="Vilgalys R."/>
            <person name="Henrissat B."/>
            <person name="Grigoriev I.V."/>
            <person name="Hibbett D."/>
            <person name="Nagy L.G."/>
            <person name="Martin F.M."/>
        </authorList>
    </citation>
    <scope>NUCLEOTIDE SEQUENCE</scope>
    <source>
        <strain evidence="2">UH-Tt-Lm1</strain>
    </source>
</reference>
<name>A0A9P6HNR7_9AGAM</name>
<gene>
    <name evidence="2" type="ORF">BJ322DRAFT_999597</name>
</gene>
<keyword evidence="3" id="KW-1185">Reference proteome</keyword>
<evidence type="ECO:0000313" key="3">
    <source>
        <dbReference type="Proteomes" id="UP000736335"/>
    </source>
</evidence>
<dbReference type="EMBL" id="WIUZ02000002">
    <property type="protein sequence ID" value="KAF9791139.1"/>
    <property type="molecule type" value="Genomic_DNA"/>
</dbReference>
<accession>A0A9P6HNR7</accession>
<comment type="caution">
    <text evidence="2">The sequence shown here is derived from an EMBL/GenBank/DDBJ whole genome shotgun (WGS) entry which is preliminary data.</text>
</comment>
<reference evidence="2" key="1">
    <citation type="journal article" date="2020" name="Nat. Commun.">
        <title>Large-scale genome sequencing of mycorrhizal fungi provides insights into the early evolution of symbiotic traits.</title>
        <authorList>
            <person name="Miyauchi S."/>
            <person name="Kiss E."/>
            <person name="Kuo A."/>
            <person name="Drula E."/>
            <person name="Kohler A."/>
            <person name="Sanchez-Garcia M."/>
            <person name="Morin E."/>
            <person name="Andreopoulos B."/>
            <person name="Barry K.W."/>
            <person name="Bonito G."/>
            <person name="Buee M."/>
            <person name="Carver A."/>
            <person name="Chen C."/>
            <person name="Cichocki N."/>
            <person name="Clum A."/>
            <person name="Culley D."/>
            <person name="Crous P.W."/>
            <person name="Fauchery L."/>
            <person name="Girlanda M."/>
            <person name="Hayes R.D."/>
            <person name="Keri Z."/>
            <person name="LaButti K."/>
            <person name="Lipzen A."/>
            <person name="Lombard V."/>
            <person name="Magnuson J."/>
            <person name="Maillard F."/>
            <person name="Murat C."/>
            <person name="Nolan M."/>
            <person name="Ohm R.A."/>
            <person name="Pangilinan J."/>
            <person name="Pereira M.F."/>
            <person name="Perotto S."/>
            <person name="Peter M."/>
            <person name="Pfister S."/>
            <person name="Riley R."/>
            <person name="Sitrit Y."/>
            <person name="Stielow J.B."/>
            <person name="Szollosi G."/>
            <person name="Zifcakova L."/>
            <person name="Stursova M."/>
            <person name="Spatafora J.W."/>
            <person name="Tedersoo L."/>
            <person name="Vaario L.M."/>
            <person name="Yamada A."/>
            <person name="Yan M."/>
            <person name="Wang P."/>
            <person name="Xu J."/>
            <person name="Bruns T."/>
            <person name="Baldrian P."/>
            <person name="Vilgalys R."/>
            <person name="Dunand C."/>
            <person name="Henrissat B."/>
            <person name="Grigoriev I.V."/>
            <person name="Hibbett D."/>
            <person name="Nagy L.G."/>
            <person name="Martin F.M."/>
        </authorList>
    </citation>
    <scope>NUCLEOTIDE SEQUENCE</scope>
    <source>
        <strain evidence="2">UH-Tt-Lm1</strain>
    </source>
</reference>
<feature type="non-terminal residue" evidence="2">
    <location>
        <position position="849"/>
    </location>
</feature>
<dbReference type="AlphaFoldDB" id="A0A9P6HNR7"/>
<protein>
    <submittedName>
        <fullName evidence="2">Uncharacterized protein</fullName>
    </submittedName>
</protein>
<organism evidence="2 3">
    <name type="scientific">Thelephora terrestris</name>
    <dbReference type="NCBI Taxonomy" id="56493"/>
    <lineage>
        <taxon>Eukaryota</taxon>
        <taxon>Fungi</taxon>
        <taxon>Dikarya</taxon>
        <taxon>Basidiomycota</taxon>
        <taxon>Agaricomycotina</taxon>
        <taxon>Agaricomycetes</taxon>
        <taxon>Thelephorales</taxon>
        <taxon>Thelephoraceae</taxon>
        <taxon>Thelephora</taxon>
    </lineage>
</organism>
<feature type="compositionally biased region" description="Pro residues" evidence="1">
    <location>
        <begin position="8"/>
        <end position="25"/>
    </location>
</feature>